<comment type="caution">
    <text evidence="1">The sequence shown here is derived from an EMBL/GenBank/DDBJ whole genome shotgun (WGS) entry which is preliminary data.</text>
</comment>
<dbReference type="AlphaFoldDB" id="A0AA41G4X4"/>
<dbReference type="RefSeq" id="WP_162414623.1">
    <property type="nucleotide sequence ID" value="NZ_JAHQXE010000006.1"/>
</dbReference>
<gene>
    <name evidence="1" type="ORF">KTS37_17455</name>
</gene>
<evidence type="ECO:0000313" key="1">
    <source>
        <dbReference type="EMBL" id="MBV0903573.1"/>
    </source>
</evidence>
<name>A0AA41G4X4_9EURY</name>
<reference evidence="1" key="1">
    <citation type="submission" date="2021-06" db="EMBL/GenBank/DDBJ databases">
        <title>New haloarchaea isolates fom saline soil.</title>
        <authorList>
            <person name="Duran-Viseras A."/>
            <person name="Sanchez-Porro C.S."/>
            <person name="Ventosa A."/>
        </authorList>
    </citation>
    <scope>NUCLEOTIDE SEQUENCE</scope>
    <source>
        <strain evidence="1">JCM 18369</strain>
    </source>
</reference>
<dbReference type="PANTHER" id="PTHR37310">
    <property type="entry name" value="CYTOPLASMIC PROTEIN-RELATED"/>
    <property type="match status" value="1"/>
</dbReference>
<keyword evidence="2" id="KW-1185">Reference proteome</keyword>
<dbReference type="EMBL" id="JAHQXE010000006">
    <property type="protein sequence ID" value="MBV0903573.1"/>
    <property type="molecule type" value="Genomic_DNA"/>
</dbReference>
<dbReference type="Gene3D" id="1.20.1270.360">
    <property type="match status" value="1"/>
</dbReference>
<sequence length="117" mass="13048">MSSVEPLADADHLSERERECLELCQQATEVCEWCADECTRIDGMTDCVRLCRDVSDIAALHAKFLARGSDHREALAGLCATVCQDCAEECENHEYDHCRTCADVLRECAEACESMVK</sequence>
<evidence type="ECO:0000313" key="2">
    <source>
        <dbReference type="Proteomes" id="UP001166304"/>
    </source>
</evidence>
<dbReference type="Proteomes" id="UP001166304">
    <property type="component" value="Unassembled WGS sequence"/>
</dbReference>
<proteinExistence type="predicted"/>
<protein>
    <submittedName>
        <fullName evidence="1">Four-helix bundle copper-binding protein</fullName>
    </submittedName>
</protein>
<accession>A0AA41G4X4</accession>
<organism evidence="1 2">
    <name type="scientific">Haloarcula salina</name>
    <dbReference type="NCBI Taxonomy" id="1429914"/>
    <lineage>
        <taxon>Archaea</taxon>
        <taxon>Methanobacteriati</taxon>
        <taxon>Methanobacteriota</taxon>
        <taxon>Stenosarchaea group</taxon>
        <taxon>Halobacteria</taxon>
        <taxon>Halobacteriales</taxon>
        <taxon>Haloarculaceae</taxon>
        <taxon>Haloarcula</taxon>
    </lineage>
</organism>
<dbReference type="PANTHER" id="PTHR37310:SF1">
    <property type="entry name" value="CYTOPLASMIC PROTEIN"/>
    <property type="match status" value="1"/>
</dbReference>
<dbReference type="InterPro" id="IPR005560">
    <property type="entry name" value="Csp_YhjQ"/>
</dbReference>
<dbReference type="CDD" id="cd08026">
    <property type="entry name" value="DUF326"/>
    <property type="match status" value="1"/>
</dbReference>
<dbReference type="InterPro" id="IPR044543">
    <property type="entry name" value="YHJQ-like"/>
</dbReference>
<dbReference type="Pfam" id="PF03860">
    <property type="entry name" value="Csp"/>
    <property type="match status" value="1"/>
</dbReference>